<organism evidence="2">
    <name type="scientific">viral metagenome</name>
    <dbReference type="NCBI Taxonomy" id="1070528"/>
    <lineage>
        <taxon>unclassified sequences</taxon>
        <taxon>metagenomes</taxon>
        <taxon>organismal metagenomes</taxon>
    </lineage>
</organism>
<dbReference type="AlphaFoldDB" id="A0A6C0JR49"/>
<reference evidence="2" key="1">
    <citation type="journal article" date="2020" name="Nature">
        <title>Giant virus diversity and host interactions through global metagenomics.</title>
        <authorList>
            <person name="Schulz F."/>
            <person name="Roux S."/>
            <person name="Paez-Espino D."/>
            <person name="Jungbluth S."/>
            <person name="Walsh D.A."/>
            <person name="Denef V.J."/>
            <person name="McMahon K.D."/>
            <person name="Konstantinidis K.T."/>
            <person name="Eloe-Fadrosh E.A."/>
            <person name="Kyrpides N.C."/>
            <person name="Woyke T."/>
        </authorList>
    </citation>
    <scope>NUCLEOTIDE SEQUENCE</scope>
    <source>
        <strain evidence="2">GVMAG-S-1062768-28</strain>
    </source>
</reference>
<sequence>MFRFSATDDPKEILRKEMQELKTRLLKREEEMLILQAENIKLADQVHFLESTNKTQDDRIKSLEDCNKVIEIRATELTEHVASLHEEIEDLKNIFNNNARSRNMIIRSYSKTGLVSKFMPE</sequence>
<keyword evidence="1" id="KW-0175">Coiled coil</keyword>
<evidence type="ECO:0000256" key="1">
    <source>
        <dbReference type="SAM" id="Coils"/>
    </source>
</evidence>
<evidence type="ECO:0000313" key="2">
    <source>
        <dbReference type="EMBL" id="QHU08245.1"/>
    </source>
</evidence>
<protein>
    <submittedName>
        <fullName evidence="2">Uncharacterized protein</fullName>
    </submittedName>
</protein>
<feature type="coiled-coil region" evidence="1">
    <location>
        <begin position="11"/>
        <end position="38"/>
    </location>
</feature>
<dbReference type="EMBL" id="MN740695">
    <property type="protein sequence ID" value="QHU08245.1"/>
    <property type="molecule type" value="Genomic_DNA"/>
</dbReference>
<accession>A0A6C0JR49</accession>
<proteinExistence type="predicted"/>
<name>A0A6C0JR49_9ZZZZ</name>